<dbReference type="Proteomes" id="UP000885759">
    <property type="component" value="Unassembled WGS sequence"/>
</dbReference>
<gene>
    <name evidence="1" type="ORF">ENK37_10775</name>
</gene>
<name>A0A7C4Z6X0_9DEIN</name>
<evidence type="ECO:0008006" key="2">
    <source>
        <dbReference type="Google" id="ProtNLM"/>
    </source>
</evidence>
<reference evidence="1" key="1">
    <citation type="journal article" date="2020" name="mSystems">
        <title>Genome- and Community-Level Interaction Insights into Carbon Utilization and Element Cycling Functions of Hydrothermarchaeota in Hydrothermal Sediment.</title>
        <authorList>
            <person name="Zhou Z."/>
            <person name="Liu Y."/>
            <person name="Xu W."/>
            <person name="Pan J."/>
            <person name="Luo Z.H."/>
            <person name="Li M."/>
        </authorList>
    </citation>
    <scope>NUCLEOTIDE SEQUENCE [LARGE SCALE GENOMIC DNA]</scope>
    <source>
        <strain evidence="1">HyVt-570</strain>
    </source>
</reference>
<dbReference type="AlphaFoldDB" id="A0A7C4Z6X0"/>
<evidence type="ECO:0000313" key="1">
    <source>
        <dbReference type="EMBL" id="HGY10513.1"/>
    </source>
</evidence>
<protein>
    <recommendedName>
        <fullName evidence="2">NHL repeat containing protein</fullName>
    </recommendedName>
</protein>
<organism evidence="1">
    <name type="scientific">Oceanithermus profundus</name>
    <dbReference type="NCBI Taxonomy" id="187137"/>
    <lineage>
        <taxon>Bacteria</taxon>
        <taxon>Thermotogati</taxon>
        <taxon>Deinococcota</taxon>
        <taxon>Deinococci</taxon>
        <taxon>Thermales</taxon>
        <taxon>Thermaceae</taxon>
        <taxon>Oceanithermus</taxon>
    </lineage>
</organism>
<dbReference type="SUPFAM" id="SSF101898">
    <property type="entry name" value="NHL repeat"/>
    <property type="match status" value="1"/>
</dbReference>
<comment type="caution">
    <text evidence="1">The sequence shown here is derived from an EMBL/GenBank/DDBJ whole genome shotgun (WGS) entry which is preliminary data.</text>
</comment>
<proteinExistence type="predicted"/>
<accession>A0A7C4Z6X0</accession>
<sequence>MNSLLRWAKPTLLALVLLWGVALAAGNIPPYPVKGQVVSELHLFDNPEAVIFSLDGRYLFVANTAVHGNAQKPFGFTEGAGSISKLEVGPYGDARIVDLHFIDHVTAPLGMAVLPVNTRRFTRGTIFAPVGSAPLSDAEGNPITDRKRLKTKIIAFNPDSGDIVGEINLSWGSIFARMTGGPVVLCNALAFDDEGNLYFTDTGFGADQFVPPIPYNGGTWKIPVAALDDLAEGRDPMVKPQFVPNPGWPDGVEVSPLTGDVWVNTVGGSDLDPANGGLWKLSAADFASGEEVAPVFRDLGRLDGLDFSGRGTQFNTEIGVSPNFVIVVPPEGNPMRLELEPNVELSGPADVVVKGLEDGSLLLVVPELTALDPTPWDDDLTIIRLPAGFESAGR</sequence>
<dbReference type="EMBL" id="DRPZ01000272">
    <property type="protein sequence ID" value="HGY10513.1"/>
    <property type="molecule type" value="Genomic_DNA"/>
</dbReference>